<dbReference type="EMBL" id="JBBMEX010000003">
    <property type="protein sequence ID" value="MEQ2557113.1"/>
    <property type="molecule type" value="Genomic_DNA"/>
</dbReference>
<protein>
    <submittedName>
        <fullName evidence="1">Uncharacterized protein</fullName>
    </submittedName>
</protein>
<evidence type="ECO:0000313" key="1">
    <source>
        <dbReference type="EMBL" id="MEQ2557113.1"/>
    </source>
</evidence>
<evidence type="ECO:0000313" key="2">
    <source>
        <dbReference type="Proteomes" id="UP001454489"/>
    </source>
</evidence>
<proteinExistence type="predicted"/>
<gene>
    <name evidence="1" type="ORF">WMO43_04360</name>
</gene>
<keyword evidence="2" id="KW-1185">Reference proteome</keyword>
<accession>A0ABV1HBL4</accession>
<reference evidence="1 2" key="1">
    <citation type="submission" date="2024-03" db="EMBL/GenBank/DDBJ databases">
        <title>Human intestinal bacterial collection.</title>
        <authorList>
            <person name="Pauvert C."/>
            <person name="Hitch T.C.A."/>
            <person name="Clavel T."/>
        </authorList>
    </citation>
    <scope>NUCLEOTIDE SEQUENCE [LARGE SCALE GENOMIC DNA]</scope>
    <source>
        <strain evidence="1 2">CLA-AA-H185</strain>
    </source>
</reference>
<name>A0ABV1HBL4_9FIRM</name>
<dbReference type="Proteomes" id="UP001454489">
    <property type="component" value="Unassembled WGS sequence"/>
</dbReference>
<comment type="caution">
    <text evidence="1">The sequence shown here is derived from an EMBL/GenBank/DDBJ whole genome shotgun (WGS) entry which is preliminary data.</text>
</comment>
<sequence length="991" mass="117844">MNRKYRRKYLFEFAKEKTNYKNKFYNIVFHAEKDDIFRIIRTVSNNSSMKMRVEKILFPKTIHDMCSNRIVINTELDVDYLRSYCIRIFCEYKQYIESYIDMKNQYEKFLFSEQYAEALHVINNIEEKMGLSVWSISKRMYLYDKIYGLEKHKRYLSELQNNVNNNILLSTLFELESYFAESNTSYSAYKKRLESYNDILQENAIIRMYLDYRFNVERKFELEKIQIAFMFDSQLSIVDMYETFVLAEQIMFTEGIRNKEKLDTSDFRLCNLNLIETPERICDYNEEYYKLLELYTCGKYQEYIERCEQYLLKVPQDFQSIILLVKSYILLNKKMEIGKNLCKWLYDVYSLNGKEAEAIQELFSYLKVVRFTSWEYKIMGFISRKTTMPQRKKMSFLSVINDVCISPNIVNNECFNGDVTEFLDSFANICPITQKLYLYKLGIGVFPTAILDENRSLFFEADKLIDASKNDEALDILTRISRTDNYFLERVLRRKIRIYEQKEDYLAEVECVTNAILQNNNLQKRIDLSEVLKHVNSHLSKDIKRSIQYVVFTYLCMPGNYNKQRIAYSNYMDYNRYKSIDDIVSNEEKNAVLIEFLSKVCIQHILKRDIILNPGGNKADELRVEILKVLIDIDEQNRKKYYAEIAAITKQKSIKDRIKQINQSRVYVDTDNIKKENESTLREDFNRYLAMKDLDEGLISYDIYSEDYISDLKKIVDEINEKIKTNVVYSQKMIILKGIITTITEEFLFNEKYGLNTFLSSRIRHGYCKKQLTTVFQEYNLLSKKKKNNSEEYLINEYWDGVLPKNTRGSEEIKKYLSKFTLNIEKKVDDIKKNWLSIKYREENESILDYTLCVNQCLLIDMDNIIDFNTFYDEIIELLWKYTLGHFAALREKIQVELLAFFQDELTMLLEKIGKISDVNVKNEVKTICNNINLCKSKIGATTKEFATVYKGNIIKNLIMDCQSYTKYRPNETTGGIFVSWRRKEELPTGA</sequence>
<dbReference type="RefSeq" id="WP_353530179.1">
    <property type="nucleotide sequence ID" value="NZ_JBBMEX010000003.1"/>
</dbReference>
<organism evidence="1 2">
    <name type="scientific">Maccoyibacter intestinihominis</name>
    <dbReference type="NCBI Taxonomy" id="3133499"/>
    <lineage>
        <taxon>Bacteria</taxon>
        <taxon>Bacillati</taxon>
        <taxon>Bacillota</taxon>
        <taxon>Clostridia</taxon>
        <taxon>Lachnospirales</taxon>
        <taxon>Lachnospiraceae</taxon>
        <taxon>Maccoyibacter</taxon>
    </lineage>
</organism>